<sequence length="284" mass="32142">MKKVYKANLYFLIILLLEIFMPKILLPIYDILGVTDLRIALTMNHIIFFLIPAVIYIIVTKSSVKETLKLNKLYLKDALLVILLAFLCQPIMSFFSIVTSFFFNNNIGAFITQINSTPYLIMLSLVALLPAITEEVTIRGIVLSGYEHKNKYLAAMITGLFFGILHLDPQQFLYATVLGFILALVVRITNSIFAASIIHFIINGTSVTMSKLINTIPQSTEIMNGTMDLSLRSLPFNDKLIMFVVYGVIAIIFSTFVYLILKKLEELNINRGILKEEIKSDVIR</sequence>
<proteinExistence type="predicted"/>
<organism evidence="3 4">
    <name type="scientific">Clostridium chauvoei JF4335</name>
    <dbReference type="NCBI Taxonomy" id="1351755"/>
    <lineage>
        <taxon>Bacteria</taxon>
        <taxon>Bacillati</taxon>
        <taxon>Bacillota</taxon>
        <taxon>Clostridia</taxon>
        <taxon>Eubacteriales</taxon>
        <taxon>Clostridiaceae</taxon>
        <taxon>Clostridium</taxon>
    </lineage>
</organism>
<feature type="transmembrane region" description="Helical" evidence="1">
    <location>
        <begin position="79"/>
        <end position="103"/>
    </location>
</feature>
<dbReference type="GO" id="GO:0080120">
    <property type="term" value="P:CAAX-box protein maturation"/>
    <property type="evidence" value="ECO:0007669"/>
    <property type="project" value="UniProtKB-ARBA"/>
</dbReference>
<dbReference type="Proteomes" id="UP000190476">
    <property type="component" value="Chromosome I"/>
</dbReference>
<dbReference type="Pfam" id="PF02517">
    <property type="entry name" value="Rce1-like"/>
    <property type="match status" value="1"/>
</dbReference>
<dbReference type="STRING" id="1351755.CCH01_25720"/>
<dbReference type="InterPro" id="IPR052710">
    <property type="entry name" value="CAAX_protease"/>
</dbReference>
<reference evidence="4" key="1">
    <citation type="submission" date="2017-03" db="EMBL/GenBank/DDBJ databases">
        <authorList>
            <person name="Falquet L."/>
            <person name="Falquet L."/>
        </authorList>
    </citation>
    <scope>NUCLEOTIDE SEQUENCE [LARGE SCALE GENOMIC DNA]</scope>
</reference>
<evidence type="ECO:0000256" key="1">
    <source>
        <dbReference type="SAM" id="Phobius"/>
    </source>
</evidence>
<evidence type="ECO:0000313" key="3">
    <source>
        <dbReference type="EMBL" id="SLK22851.1"/>
    </source>
</evidence>
<dbReference type="GO" id="GO:0004175">
    <property type="term" value="F:endopeptidase activity"/>
    <property type="evidence" value="ECO:0007669"/>
    <property type="project" value="UniProtKB-ARBA"/>
</dbReference>
<dbReference type="RefSeq" id="WP_242944823.1">
    <property type="nucleotide sequence ID" value="NZ_CBML010000010.1"/>
</dbReference>
<keyword evidence="3" id="KW-0645">Protease</keyword>
<evidence type="ECO:0000259" key="2">
    <source>
        <dbReference type="Pfam" id="PF02517"/>
    </source>
</evidence>
<keyword evidence="4" id="KW-1185">Reference proteome</keyword>
<keyword evidence="1" id="KW-1133">Transmembrane helix</keyword>
<keyword evidence="1" id="KW-0472">Membrane</keyword>
<keyword evidence="1" id="KW-0812">Transmembrane</keyword>
<feature type="domain" description="CAAX prenyl protease 2/Lysostaphin resistance protein A-like" evidence="2">
    <location>
        <begin position="119"/>
        <end position="204"/>
    </location>
</feature>
<feature type="transmembrane region" description="Helical" evidence="1">
    <location>
        <begin position="109"/>
        <end position="129"/>
    </location>
</feature>
<feature type="transmembrane region" description="Helical" evidence="1">
    <location>
        <begin position="173"/>
        <end position="202"/>
    </location>
</feature>
<feature type="transmembrane region" description="Helical" evidence="1">
    <location>
        <begin position="37"/>
        <end position="59"/>
    </location>
</feature>
<dbReference type="GO" id="GO:0006508">
    <property type="term" value="P:proteolysis"/>
    <property type="evidence" value="ECO:0007669"/>
    <property type="project" value="UniProtKB-KW"/>
</dbReference>
<dbReference type="PANTHER" id="PTHR36435:SF1">
    <property type="entry name" value="CAAX AMINO TERMINAL PROTEASE FAMILY PROTEIN"/>
    <property type="match status" value="1"/>
</dbReference>
<dbReference type="PANTHER" id="PTHR36435">
    <property type="entry name" value="SLR1288 PROTEIN"/>
    <property type="match status" value="1"/>
</dbReference>
<dbReference type="InterPro" id="IPR003675">
    <property type="entry name" value="Rce1/LyrA-like_dom"/>
</dbReference>
<dbReference type="EMBL" id="LT799839">
    <property type="protein sequence ID" value="SLK22851.1"/>
    <property type="molecule type" value="Genomic_DNA"/>
</dbReference>
<dbReference type="AlphaFoldDB" id="A0A1U6JRA4"/>
<accession>A0A1U6JRA4</accession>
<feature type="transmembrane region" description="Helical" evidence="1">
    <location>
        <begin position="240"/>
        <end position="261"/>
    </location>
</feature>
<protein>
    <submittedName>
        <fullName evidence="3">Putative Caax amino protease family protein</fullName>
    </submittedName>
</protein>
<gene>
    <name evidence="3" type="ORF">CCH01_25720</name>
</gene>
<name>A0A1U6JRA4_9CLOT</name>
<evidence type="ECO:0000313" key="4">
    <source>
        <dbReference type="Proteomes" id="UP000190476"/>
    </source>
</evidence>
<keyword evidence="3" id="KW-0378">Hydrolase</keyword>
<feature type="transmembrane region" description="Helical" evidence="1">
    <location>
        <begin position="7"/>
        <end position="25"/>
    </location>
</feature>